<name>A0A212JE23_9BACT</name>
<dbReference type="EMBL" id="FLUM01000001">
    <property type="protein sequence ID" value="SBV97669.1"/>
    <property type="molecule type" value="Genomic_DNA"/>
</dbReference>
<dbReference type="RefSeq" id="WP_296940350.1">
    <property type="nucleotide sequence ID" value="NZ_LT599032.1"/>
</dbReference>
<dbReference type="Gene3D" id="2.60.40.10">
    <property type="entry name" value="Immunoglobulins"/>
    <property type="match status" value="2"/>
</dbReference>
<organism evidence="3">
    <name type="scientific">uncultured Dysgonomonas sp</name>
    <dbReference type="NCBI Taxonomy" id="206096"/>
    <lineage>
        <taxon>Bacteria</taxon>
        <taxon>Pseudomonadati</taxon>
        <taxon>Bacteroidota</taxon>
        <taxon>Bacteroidia</taxon>
        <taxon>Bacteroidales</taxon>
        <taxon>Dysgonomonadaceae</taxon>
        <taxon>Dysgonomonas</taxon>
        <taxon>environmental samples</taxon>
    </lineage>
</organism>
<reference evidence="3" key="1">
    <citation type="submission" date="2016-04" db="EMBL/GenBank/DDBJ databases">
        <authorList>
            <person name="Evans L.H."/>
            <person name="Alamgir A."/>
            <person name="Owens N."/>
            <person name="Weber N.D."/>
            <person name="Virtaneva K."/>
            <person name="Barbian K."/>
            <person name="Babar A."/>
            <person name="Rosenke K."/>
        </authorList>
    </citation>
    <scope>NUCLEOTIDE SEQUENCE</scope>
    <source>
        <strain evidence="3">86-1</strain>
    </source>
</reference>
<dbReference type="InterPro" id="IPR040475">
    <property type="entry name" value="SGBP_B_XBD"/>
</dbReference>
<dbReference type="InterPro" id="IPR014756">
    <property type="entry name" value="Ig_E-set"/>
</dbReference>
<evidence type="ECO:0000259" key="2">
    <source>
        <dbReference type="Pfam" id="PF18329"/>
    </source>
</evidence>
<evidence type="ECO:0000256" key="1">
    <source>
        <dbReference type="SAM" id="SignalP"/>
    </source>
</evidence>
<feature type="domain" description="Surface glycan-binding protein B xyloglucan binding" evidence="2">
    <location>
        <begin position="221"/>
        <end position="425"/>
    </location>
</feature>
<gene>
    <name evidence="3" type="ORF">KL86DYS1_11971</name>
</gene>
<proteinExistence type="predicted"/>
<keyword evidence="1" id="KW-0732">Signal</keyword>
<protein>
    <recommendedName>
        <fullName evidence="2">Surface glycan-binding protein B xyloglucan binding domain-containing protein</fullName>
    </recommendedName>
</protein>
<feature type="signal peptide" evidence="1">
    <location>
        <begin position="1"/>
        <end position="30"/>
    </location>
</feature>
<feature type="chain" id="PRO_5012148823" description="Surface glycan-binding protein B xyloglucan binding domain-containing protein" evidence="1">
    <location>
        <begin position="31"/>
        <end position="437"/>
    </location>
</feature>
<dbReference type="InterPro" id="IPR013783">
    <property type="entry name" value="Ig-like_fold"/>
</dbReference>
<dbReference type="PROSITE" id="PS51257">
    <property type="entry name" value="PROKAR_LIPOPROTEIN"/>
    <property type="match status" value="1"/>
</dbReference>
<dbReference type="CDD" id="cd00102">
    <property type="entry name" value="IPT"/>
    <property type="match status" value="1"/>
</dbReference>
<dbReference type="GO" id="GO:0030247">
    <property type="term" value="F:polysaccharide binding"/>
    <property type="evidence" value="ECO:0007669"/>
    <property type="project" value="InterPro"/>
</dbReference>
<sequence length="437" mass="47856">MNKKVILKNISGVYLAFCLLAGLAFFTSCEDDDKSDSSPITVTSIHLSDADDEVPDRTLNYVRLGYLIRIEGSGFTGMQKIYINGVSAYFNTTLMSDNSMIIKVPNDAPTVEATEDVRNTIRFVKKGTEYTYNFDVRSAAPSISRISHTMPQAGEEITIYGSGLYEISKVTFPGGVTVTEGIESDNEEGTYCILKVPAGITEGGAILVEGSAGATYSPAYFNFKKGLLHNFDDVNNSSWGGGLVSGNLTDVIPAAGDGPKSQGIYRSFNKDKEVIPAPAAKASFYWANSAVWPTILTNSVIPVTTETSKVAVQFDVYFEGAWNSGTIRMVIADGYGTDRYCMLYTPWLVNGKITEFENPGSWYTVTLPFSNSADFVDKTFESVLNAVNGASYKQWGPWFDNIKIDDIEPEPTNVVVYFDNLRVVPLEVPAYNEFGDE</sequence>
<dbReference type="Pfam" id="PF18329">
    <property type="entry name" value="SGBP_B_XBD"/>
    <property type="match status" value="1"/>
</dbReference>
<evidence type="ECO:0000313" key="3">
    <source>
        <dbReference type="EMBL" id="SBV97669.1"/>
    </source>
</evidence>
<dbReference type="AlphaFoldDB" id="A0A212JE23"/>
<dbReference type="SUPFAM" id="SSF81296">
    <property type="entry name" value="E set domains"/>
    <property type="match status" value="1"/>
</dbReference>
<accession>A0A212JE23</accession>